<comment type="subunit">
    <text evidence="4">Tetramer of two alpha and two beta chains.</text>
</comment>
<dbReference type="GO" id="GO:0004834">
    <property type="term" value="F:tryptophan synthase activity"/>
    <property type="evidence" value="ECO:0007669"/>
    <property type="project" value="UniProtKB-EC"/>
</dbReference>
<evidence type="ECO:0000256" key="3">
    <source>
        <dbReference type="ARBA" id="ARBA00009982"/>
    </source>
</evidence>
<comment type="cofactor">
    <cofactor evidence="1">
        <name>pyridoxal 5'-phosphate</name>
        <dbReference type="ChEBI" id="CHEBI:597326"/>
    </cofactor>
</comment>
<keyword evidence="12" id="KW-1133">Transmembrane helix</keyword>
<evidence type="ECO:0000256" key="12">
    <source>
        <dbReference type="SAM" id="Phobius"/>
    </source>
</evidence>
<dbReference type="STRING" id="1798002.A2478_04155"/>
<proteinExistence type="inferred from homology"/>
<reference evidence="14 15" key="1">
    <citation type="journal article" date="2016" name="Nat. Commun.">
        <title>Thousands of microbial genomes shed light on interconnected biogeochemical processes in an aquifer system.</title>
        <authorList>
            <person name="Anantharaman K."/>
            <person name="Brown C.T."/>
            <person name="Hug L.A."/>
            <person name="Sharon I."/>
            <person name="Castelle C.J."/>
            <person name="Probst A.J."/>
            <person name="Thomas B.C."/>
            <person name="Singh A."/>
            <person name="Wilkins M.J."/>
            <person name="Karaoz U."/>
            <person name="Brodie E.L."/>
            <person name="Williams K.H."/>
            <person name="Hubbard S.S."/>
            <person name="Banfield J.F."/>
        </authorList>
    </citation>
    <scope>NUCLEOTIDE SEQUENCE [LARGE SCALE GENOMIC DNA]</scope>
</reference>
<name>A0A1F5SYX7_9BACT</name>
<evidence type="ECO:0000256" key="2">
    <source>
        <dbReference type="ARBA" id="ARBA00004733"/>
    </source>
</evidence>
<evidence type="ECO:0000313" key="14">
    <source>
        <dbReference type="EMBL" id="OGF31653.1"/>
    </source>
</evidence>
<accession>A0A1F5SYX7</accession>
<keyword evidence="9" id="KW-0057">Aromatic amino acid biosynthesis</keyword>
<protein>
    <recommendedName>
        <fullName evidence="5">tryptophan synthase</fullName>
        <ecNumber evidence="5">4.2.1.20</ecNumber>
    </recommendedName>
</protein>
<keyword evidence="10" id="KW-0456">Lyase</keyword>
<dbReference type="AlphaFoldDB" id="A0A1F5SYX7"/>
<evidence type="ECO:0000256" key="10">
    <source>
        <dbReference type="ARBA" id="ARBA00023239"/>
    </source>
</evidence>
<feature type="domain" description="Tryptophan synthase beta chain-like PALP" evidence="13">
    <location>
        <begin position="61"/>
        <end position="381"/>
    </location>
</feature>
<keyword evidence="8" id="KW-0663">Pyridoxal phosphate</keyword>
<evidence type="ECO:0000256" key="4">
    <source>
        <dbReference type="ARBA" id="ARBA00011270"/>
    </source>
</evidence>
<keyword evidence="12" id="KW-0472">Membrane</keyword>
<dbReference type="PANTHER" id="PTHR48077">
    <property type="entry name" value="TRYPTOPHAN SYNTHASE-RELATED"/>
    <property type="match status" value="1"/>
</dbReference>
<evidence type="ECO:0000256" key="1">
    <source>
        <dbReference type="ARBA" id="ARBA00001933"/>
    </source>
</evidence>
<organism evidence="14 15">
    <name type="scientific">Candidatus Falkowbacteria bacterium RIFOXYC2_FULL_36_12</name>
    <dbReference type="NCBI Taxonomy" id="1798002"/>
    <lineage>
        <taxon>Bacteria</taxon>
        <taxon>Candidatus Falkowiibacteriota</taxon>
    </lineage>
</organism>
<dbReference type="EC" id="4.2.1.20" evidence="5"/>
<evidence type="ECO:0000259" key="13">
    <source>
        <dbReference type="Pfam" id="PF00291"/>
    </source>
</evidence>
<dbReference type="GO" id="GO:0052684">
    <property type="term" value="F:L-serine hydro-lyase (adding indole, L-tryptophan-forming) activity"/>
    <property type="evidence" value="ECO:0007669"/>
    <property type="project" value="TreeGrafter"/>
</dbReference>
<evidence type="ECO:0000313" key="15">
    <source>
        <dbReference type="Proteomes" id="UP000179001"/>
    </source>
</evidence>
<evidence type="ECO:0000256" key="9">
    <source>
        <dbReference type="ARBA" id="ARBA00023141"/>
    </source>
</evidence>
<keyword evidence="12" id="KW-0812">Transmembrane</keyword>
<gene>
    <name evidence="14" type="ORF">A2478_04155</name>
</gene>
<evidence type="ECO:0000256" key="8">
    <source>
        <dbReference type="ARBA" id="ARBA00022898"/>
    </source>
</evidence>
<sequence>MIKKFLNLKHYCPVDLHDPVSGKEITLDTLSEVIPPSLAKLELSRDKYIEIPEELWPVYESYRPTSIFRAKKFEHAIGTDCEIYIKDEGESPTKNHKANSAFLIAYLCKKDGIDTITTETTGNWGIALAMAGNKFGVKTICFMDYESHRKRPDRKSLMEKFGAEVIIVNPKKDEKVKDLLSLSADAAIEYTKKLKNARYIFGSVYGYFIIPQSIIGLEIKEQLSAMGQYPDIIIGSCGGGANLLGTSAIFLADILDDKRKTKIVSAEAATCPILSEGRIGMFSIDNLKYYPLMKTYGIDGLKKGNYIGGLGSTIVASPVAYFHGRGLIEVDQFSSNEAKNAAELFFKSEERFVALETGYAIASVIKQARINNKKIIVVNISSGDTDKQFYGELS</sequence>
<dbReference type="InterPro" id="IPR023026">
    <property type="entry name" value="Trp_synth_beta/beta-like"/>
</dbReference>
<feature type="transmembrane region" description="Helical" evidence="12">
    <location>
        <begin position="199"/>
        <end position="217"/>
    </location>
</feature>
<dbReference type="PANTHER" id="PTHR48077:SF6">
    <property type="entry name" value="TRYPTOPHAN SYNTHASE"/>
    <property type="match status" value="1"/>
</dbReference>
<dbReference type="EMBL" id="MFGJ01000007">
    <property type="protein sequence ID" value="OGF31653.1"/>
    <property type="molecule type" value="Genomic_DNA"/>
</dbReference>
<evidence type="ECO:0000256" key="11">
    <source>
        <dbReference type="ARBA" id="ARBA00049047"/>
    </source>
</evidence>
<keyword evidence="6" id="KW-0028">Amino-acid biosynthesis</keyword>
<evidence type="ECO:0000256" key="7">
    <source>
        <dbReference type="ARBA" id="ARBA00022822"/>
    </source>
</evidence>
<dbReference type="InterPro" id="IPR036052">
    <property type="entry name" value="TrpB-like_PALP_sf"/>
</dbReference>
<feature type="transmembrane region" description="Helical" evidence="12">
    <location>
        <begin position="232"/>
        <end position="252"/>
    </location>
</feature>
<keyword evidence="7" id="KW-0822">Tryptophan biosynthesis</keyword>
<comment type="caution">
    <text evidence="14">The sequence shown here is derived from an EMBL/GenBank/DDBJ whole genome shotgun (WGS) entry which is preliminary data.</text>
</comment>
<dbReference type="InterPro" id="IPR001926">
    <property type="entry name" value="TrpB-like_PALP"/>
</dbReference>
<comment type="catalytic activity">
    <reaction evidence="11">
        <text>(1S,2R)-1-C-(indol-3-yl)glycerol 3-phosphate + L-serine = D-glyceraldehyde 3-phosphate + L-tryptophan + H2O</text>
        <dbReference type="Rhea" id="RHEA:10532"/>
        <dbReference type="ChEBI" id="CHEBI:15377"/>
        <dbReference type="ChEBI" id="CHEBI:33384"/>
        <dbReference type="ChEBI" id="CHEBI:57912"/>
        <dbReference type="ChEBI" id="CHEBI:58866"/>
        <dbReference type="ChEBI" id="CHEBI:59776"/>
        <dbReference type="EC" id="4.2.1.20"/>
    </reaction>
</comment>
<evidence type="ECO:0000256" key="5">
    <source>
        <dbReference type="ARBA" id="ARBA00012043"/>
    </source>
</evidence>
<dbReference type="Proteomes" id="UP000179001">
    <property type="component" value="Unassembled WGS sequence"/>
</dbReference>
<comment type="pathway">
    <text evidence="2">Amino-acid biosynthesis; L-tryptophan biosynthesis; L-tryptophan from chorismate: step 5/5.</text>
</comment>
<dbReference type="Pfam" id="PF00291">
    <property type="entry name" value="PALP"/>
    <property type="match status" value="1"/>
</dbReference>
<evidence type="ECO:0000256" key="6">
    <source>
        <dbReference type="ARBA" id="ARBA00022605"/>
    </source>
</evidence>
<dbReference type="Gene3D" id="3.40.50.1100">
    <property type="match status" value="2"/>
</dbReference>
<comment type="similarity">
    <text evidence="3">Belongs to the TrpB family.</text>
</comment>
<dbReference type="SUPFAM" id="SSF53686">
    <property type="entry name" value="Tryptophan synthase beta subunit-like PLP-dependent enzymes"/>
    <property type="match status" value="1"/>
</dbReference>
<dbReference type="GO" id="GO:0005737">
    <property type="term" value="C:cytoplasm"/>
    <property type="evidence" value="ECO:0007669"/>
    <property type="project" value="TreeGrafter"/>
</dbReference>